<dbReference type="EMBL" id="BJYM01000019">
    <property type="protein sequence ID" value="GEN89197.1"/>
    <property type="molecule type" value="Genomic_DNA"/>
</dbReference>
<dbReference type="Pfam" id="PF01740">
    <property type="entry name" value="STAS"/>
    <property type="match status" value="1"/>
</dbReference>
<feature type="domain" description="STAS" evidence="6">
    <location>
        <begin position="436"/>
        <end position="540"/>
    </location>
</feature>
<feature type="transmembrane region" description="Helical" evidence="5">
    <location>
        <begin position="244"/>
        <end position="265"/>
    </location>
</feature>
<dbReference type="Gene3D" id="3.30.750.24">
    <property type="entry name" value="STAS domain"/>
    <property type="match status" value="1"/>
</dbReference>
<evidence type="ECO:0000256" key="1">
    <source>
        <dbReference type="ARBA" id="ARBA00004141"/>
    </source>
</evidence>
<comment type="subcellular location">
    <subcellularLocation>
        <location evidence="1">Membrane</location>
        <topology evidence="1">Multi-pass membrane protein</topology>
    </subcellularLocation>
</comment>
<keyword evidence="3 5" id="KW-1133">Transmembrane helix</keyword>
<dbReference type="PROSITE" id="PS50801">
    <property type="entry name" value="STAS"/>
    <property type="match status" value="1"/>
</dbReference>
<feature type="transmembrane region" description="Helical" evidence="5">
    <location>
        <begin position="164"/>
        <end position="185"/>
    </location>
</feature>
<evidence type="ECO:0000259" key="6">
    <source>
        <dbReference type="PROSITE" id="PS50801"/>
    </source>
</evidence>
<dbReference type="InterPro" id="IPR011547">
    <property type="entry name" value="SLC26A/SulP_dom"/>
</dbReference>
<accession>A0A511ZP48</accession>
<name>A0A511ZP48_9BACI</name>
<evidence type="ECO:0000256" key="3">
    <source>
        <dbReference type="ARBA" id="ARBA00022989"/>
    </source>
</evidence>
<sequence length="573" mass="61920">MFKDNRFNRLTANDLKRDLVAGITVGIVAIPLGMAFAIASGVKPEYGLYTTIIAGVLVALFGGSRYQIAGPTGAFIPILLAIVLEFGYEDLLIAGFMAGIMLILMGVFKLGGLIKFIPRSVTIGFTAGIAIIIFTGQIENFFGLENMEKKEYFHENIIQIIQNLSTLNLYSIFVAALGVLILIFVPKLFPRAPILLVALIVPSIVAFLFFPGKVDTIHTAFGSISQSLPSFQFPELSWNKIVTLLQPAFVIAMLGGIESLLSAVVADGMTGKKHNSNRELVGQGIANLATPLFGGIPATGAIARTATNIKSGAVSPFSGIFQGVFVLITILLLAPFASHIPLASMAPILIRVALNMSEYKSFTHIIKLKSSDSLVLVVTFLLTVFVNLAIAVQIGLLLAMFSFVKQMSEVLGIEKVVPDQLKEEINGGKSLETKCPQIVFFTIDGALFFGAADRFQSMITYSINRKPTVLILKMKHVSFIDTTGGANFASLITDFKKQGGTILLAELNNEILDMIKAEGLYDKLGAQHIFKDSKDAVDYGLNLINVKKCPLCSKAGTNTCQVFQQSKEMKEIG</sequence>
<dbReference type="NCBIfam" id="TIGR00815">
    <property type="entry name" value="sulP"/>
    <property type="match status" value="1"/>
</dbReference>
<dbReference type="InterPro" id="IPR002645">
    <property type="entry name" value="STAS_dom"/>
</dbReference>
<feature type="transmembrane region" description="Helical" evidence="5">
    <location>
        <begin position="285"/>
        <end position="303"/>
    </location>
</feature>
<dbReference type="CDD" id="cd07042">
    <property type="entry name" value="STAS_SulP_like_sulfate_transporter"/>
    <property type="match status" value="1"/>
</dbReference>
<dbReference type="Pfam" id="PF00916">
    <property type="entry name" value="Sulfate_transp"/>
    <property type="match status" value="1"/>
</dbReference>
<feature type="transmembrane region" description="Helical" evidence="5">
    <location>
        <begin position="123"/>
        <end position="144"/>
    </location>
</feature>
<keyword evidence="8" id="KW-1185">Reference proteome</keyword>
<evidence type="ECO:0000313" key="7">
    <source>
        <dbReference type="EMBL" id="GEN89197.1"/>
    </source>
</evidence>
<feature type="transmembrane region" description="Helical" evidence="5">
    <location>
        <begin position="68"/>
        <end position="86"/>
    </location>
</feature>
<feature type="transmembrane region" description="Helical" evidence="5">
    <location>
        <begin position="20"/>
        <end position="40"/>
    </location>
</feature>
<dbReference type="RefSeq" id="WP_147212110.1">
    <property type="nucleotide sequence ID" value="NZ_BJYM01000019.1"/>
</dbReference>
<feature type="transmembrane region" description="Helical" evidence="5">
    <location>
        <begin position="92"/>
        <end position="111"/>
    </location>
</feature>
<reference evidence="7 8" key="1">
    <citation type="submission" date="2019-07" db="EMBL/GenBank/DDBJ databases">
        <title>Whole genome shotgun sequence of Oceanobacillus sojae NBRC 105379.</title>
        <authorList>
            <person name="Hosoyama A."/>
            <person name="Uohara A."/>
            <person name="Ohji S."/>
            <person name="Ichikawa N."/>
        </authorList>
    </citation>
    <scope>NUCLEOTIDE SEQUENCE [LARGE SCALE GENOMIC DNA]</scope>
    <source>
        <strain evidence="7 8">NBRC 105379</strain>
    </source>
</reference>
<dbReference type="Proteomes" id="UP000321558">
    <property type="component" value="Unassembled WGS sequence"/>
</dbReference>
<dbReference type="PANTHER" id="PTHR11814">
    <property type="entry name" value="SULFATE TRANSPORTER"/>
    <property type="match status" value="1"/>
</dbReference>
<evidence type="ECO:0000256" key="4">
    <source>
        <dbReference type="ARBA" id="ARBA00023136"/>
    </source>
</evidence>
<gene>
    <name evidence="7" type="ORF">OSO01_39360</name>
</gene>
<feature type="transmembrane region" description="Helical" evidence="5">
    <location>
        <begin position="323"/>
        <end position="354"/>
    </location>
</feature>
<proteinExistence type="predicted"/>
<dbReference type="AlphaFoldDB" id="A0A511ZP48"/>
<evidence type="ECO:0000256" key="5">
    <source>
        <dbReference type="SAM" id="Phobius"/>
    </source>
</evidence>
<dbReference type="OrthoDB" id="9771198at2"/>
<evidence type="ECO:0000256" key="2">
    <source>
        <dbReference type="ARBA" id="ARBA00022692"/>
    </source>
</evidence>
<dbReference type="SUPFAM" id="SSF52091">
    <property type="entry name" value="SpoIIaa-like"/>
    <property type="match status" value="1"/>
</dbReference>
<feature type="transmembrane region" description="Helical" evidence="5">
    <location>
        <begin position="374"/>
        <end position="401"/>
    </location>
</feature>
<dbReference type="GO" id="GO:0016020">
    <property type="term" value="C:membrane"/>
    <property type="evidence" value="ECO:0007669"/>
    <property type="project" value="UniProtKB-SubCell"/>
</dbReference>
<feature type="transmembrane region" description="Helical" evidence="5">
    <location>
        <begin position="46"/>
        <end position="63"/>
    </location>
</feature>
<keyword evidence="4 5" id="KW-0472">Membrane</keyword>
<evidence type="ECO:0000313" key="8">
    <source>
        <dbReference type="Proteomes" id="UP000321558"/>
    </source>
</evidence>
<keyword evidence="2 5" id="KW-0812">Transmembrane</keyword>
<comment type="caution">
    <text evidence="7">The sequence shown here is derived from an EMBL/GenBank/DDBJ whole genome shotgun (WGS) entry which is preliminary data.</text>
</comment>
<dbReference type="GO" id="GO:0055085">
    <property type="term" value="P:transmembrane transport"/>
    <property type="evidence" value="ECO:0007669"/>
    <property type="project" value="InterPro"/>
</dbReference>
<feature type="transmembrane region" description="Helical" evidence="5">
    <location>
        <begin position="192"/>
        <end position="210"/>
    </location>
</feature>
<protein>
    <submittedName>
        <fullName evidence="7">Sodium-independent anion transporter</fullName>
    </submittedName>
</protein>
<dbReference type="InterPro" id="IPR036513">
    <property type="entry name" value="STAS_dom_sf"/>
</dbReference>
<organism evidence="7 8">
    <name type="scientific">Oceanobacillus sojae</name>
    <dbReference type="NCBI Taxonomy" id="582851"/>
    <lineage>
        <taxon>Bacteria</taxon>
        <taxon>Bacillati</taxon>
        <taxon>Bacillota</taxon>
        <taxon>Bacilli</taxon>
        <taxon>Bacillales</taxon>
        <taxon>Bacillaceae</taxon>
        <taxon>Oceanobacillus</taxon>
    </lineage>
</organism>
<dbReference type="InterPro" id="IPR001902">
    <property type="entry name" value="SLC26A/SulP_fam"/>
</dbReference>